<dbReference type="AlphaFoldDB" id="A0A835DFW4"/>
<keyword evidence="3" id="KW-1185">Reference proteome</keyword>
<reference evidence="2 3" key="1">
    <citation type="submission" date="2020-04" db="EMBL/GenBank/DDBJ databases">
        <title>Plant Genome Project.</title>
        <authorList>
            <person name="Zhang R.-G."/>
        </authorList>
    </citation>
    <scope>NUCLEOTIDE SEQUENCE [LARGE SCALE GENOMIC DNA]</scope>
    <source>
        <strain evidence="2">YNK0</strain>
        <tissue evidence="2">Leaf</tissue>
    </source>
</reference>
<dbReference type="Proteomes" id="UP000655225">
    <property type="component" value="Unassembled WGS sequence"/>
</dbReference>
<organism evidence="2 3">
    <name type="scientific">Tetracentron sinense</name>
    <name type="common">Spur-leaf</name>
    <dbReference type="NCBI Taxonomy" id="13715"/>
    <lineage>
        <taxon>Eukaryota</taxon>
        <taxon>Viridiplantae</taxon>
        <taxon>Streptophyta</taxon>
        <taxon>Embryophyta</taxon>
        <taxon>Tracheophyta</taxon>
        <taxon>Spermatophyta</taxon>
        <taxon>Magnoliopsida</taxon>
        <taxon>Trochodendrales</taxon>
        <taxon>Trochodendraceae</taxon>
        <taxon>Tetracentron</taxon>
    </lineage>
</organism>
<name>A0A835DFW4_TETSI</name>
<evidence type="ECO:0000313" key="2">
    <source>
        <dbReference type="EMBL" id="KAF8402993.1"/>
    </source>
</evidence>
<proteinExistence type="predicted"/>
<accession>A0A835DFW4</accession>
<sequence>MGGGRESPGIDLARFFPKGVVHSIKPYGSIAGASGSGNSQDRVTSFEASDIVDGRQRSGGIYGGRARNGSLHGGLRNKGNRRRFGSGDSIQGKLHLIQEE</sequence>
<evidence type="ECO:0000313" key="3">
    <source>
        <dbReference type="Proteomes" id="UP000655225"/>
    </source>
</evidence>
<dbReference type="EMBL" id="JABCRI010000007">
    <property type="protein sequence ID" value="KAF8402993.1"/>
    <property type="molecule type" value="Genomic_DNA"/>
</dbReference>
<evidence type="ECO:0000256" key="1">
    <source>
        <dbReference type="SAM" id="MobiDB-lite"/>
    </source>
</evidence>
<feature type="region of interest" description="Disordered" evidence="1">
    <location>
        <begin position="57"/>
        <end position="100"/>
    </location>
</feature>
<gene>
    <name evidence="2" type="ORF">HHK36_011087</name>
</gene>
<protein>
    <submittedName>
        <fullName evidence="2">Uncharacterized protein</fullName>
    </submittedName>
</protein>
<comment type="caution">
    <text evidence="2">The sequence shown here is derived from an EMBL/GenBank/DDBJ whole genome shotgun (WGS) entry which is preliminary data.</text>
</comment>